<dbReference type="GO" id="GO:0006825">
    <property type="term" value="P:copper ion transport"/>
    <property type="evidence" value="ECO:0007669"/>
    <property type="project" value="InterPro"/>
</dbReference>
<evidence type="ECO:0000313" key="3">
    <source>
        <dbReference type="EMBL" id="GAG08804.1"/>
    </source>
</evidence>
<organism evidence="3">
    <name type="scientific">marine sediment metagenome</name>
    <dbReference type="NCBI Taxonomy" id="412755"/>
    <lineage>
        <taxon>unclassified sequences</taxon>
        <taxon>metagenomes</taxon>
        <taxon>ecological metagenomes</taxon>
    </lineage>
</organism>
<accession>X0USH9</accession>
<evidence type="ECO:0000256" key="1">
    <source>
        <dbReference type="ARBA" id="ARBA00004196"/>
    </source>
</evidence>
<keyword evidence="2" id="KW-1133">Transmembrane helix</keyword>
<feature type="transmembrane region" description="Helical" evidence="2">
    <location>
        <begin position="98"/>
        <end position="118"/>
    </location>
</feature>
<dbReference type="InterPro" id="IPR032694">
    <property type="entry name" value="CopC/D"/>
</dbReference>
<dbReference type="AlphaFoldDB" id="X0USH9"/>
<keyword evidence="2" id="KW-0812">Transmembrane</keyword>
<protein>
    <recommendedName>
        <fullName evidence="4">Copper resistance protein D domain-containing protein</fullName>
    </recommendedName>
</protein>
<dbReference type="PANTHER" id="PTHR34820">
    <property type="entry name" value="INNER MEMBRANE PROTEIN YEBZ"/>
    <property type="match status" value="1"/>
</dbReference>
<comment type="subcellular location">
    <subcellularLocation>
        <location evidence="1">Cell envelope</location>
    </subcellularLocation>
</comment>
<name>X0USH9_9ZZZZ</name>
<dbReference type="PANTHER" id="PTHR34820:SF4">
    <property type="entry name" value="INNER MEMBRANE PROTEIN YEBZ"/>
    <property type="match status" value="1"/>
</dbReference>
<dbReference type="EMBL" id="BARS01024516">
    <property type="protein sequence ID" value="GAG08804.1"/>
    <property type="molecule type" value="Genomic_DNA"/>
</dbReference>
<keyword evidence="2" id="KW-0472">Membrane</keyword>
<comment type="caution">
    <text evidence="3">The sequence shown here is derived from an EMBL/GenBank/DDBJ whole genome shotgun (WGS) entry which is preliminary data.</text>
</comment>
<dbReference type="GO" id="GO:0030313">
    <property type="term" value="C:cell envelope"/>
    <property type="evidence" value="ECO:0007669"/>
    <property type="project" value="UniProtKB-SubCell"/>
</dbReference>
<reference evidence="3" key="1">
    <citation type="journal article" date="2014" name="Front. Microbiol.">
        <title>High frequency of phylogenetically diverse reductive dehalogenase-homologous genes in deep subseafloor sedimentary metagenomes.</title>
        <authorList>
            <person name="Kawai M."/>
            <person name="Futagami T."/>
            <person name="Toyoda A."/>
            <person name="Takaki Y."/>
            <person name="Nishi S."/>
            <person name="Hori S."/>
            <person name="Arai W."/>
            <person name="Tsubouchi T."/>
            <person name="Morono Y."/>
            <person name="Uchiyama I."/>
            <person name="Ito T."/>
            <person name="Fujiyama A."/>
            <person name="Inagaki F."/>
            <person name="Takami H."/>
        </authorList>
    </citation>
    <scope>NUCLEOTIDE SEQUENCE</scope>
    <source>
        <strain evidence="3">Expedition CK06-06</strain>
    </source>
</reference>
<evidence type="ECO:0008006" key="4">
    <source>
        <dbReference type="Google" id="ProtNLM"/>
    </source>
</evidence>
<dbReference type="GO" id="GO:0005886">
    <property type="term" value="C:plasma membrane"/>
    <property type="evidence" value="ECO:0007669"/>
    <property type="project" value="TreeGrafter"/>
</dbReference>
<gene>
    <name evidence="3" type="ORF">S01H1_38908</name>
</gene>
<feature type="transmembrane region" description="Helical" evidence="2">
    <location>
        <begin position="20"/>
        <end position="39"/>
    </location>
</feature>
<evidence type="ECO:0000256" key="2">
    <source>
        <dbReference type="SAM" id="Phobius"/>
    </source>
</evidence>
<feature type="transmembrane region" description="Helical" evidence="2">
    <location>
        <begin position="60"/>
        <end position="78"/>
    </location>
</feature>
<feature type="transmembrane region" description="Helical" evidence="2">
    <location>
        <begin position="139"/>
        <end position="158"/>
    </location>
</feature>
<proteinExistence type="predicted"/>
<sequence>MVPISAVIAPVLISFLHNTFTALWIGGMLALAFSVLPAIRKILGKSKETKALNALIKKRLSLLTYISMVGLIITGMLMARKAGLSGLYTGFLSFGTEYSTLLSIKHILYIIMISLSVFRSLIVDRVKKFTPKQNQTFNMLTLMLNVLAGLAVLFLSAYTSVLASLPTP</sequence>